<accession>A0A1M5H0Z6</accession>
<keyword evidence="2" id="KW-1185">Reference proteome</keyword>
<evidence type="ECO:0000313" key="2">
    <source>
        <dbReference type="Proteomes" id="UP000184036"/>
    </source>
</evidence>
<evidence type="ECO:0000313" key="1">
    <source>
        <dbReference type="EMBL" id="SHG09701.1"/>
    </source>
</evidence>
<dbReference type="STRING" id="271157.SAMN05444396_104296"/>
<organism evidence="1 2">
    <name type="scientific">Flavobacterium segetis</name>
    <dbReference type="NCBI Taxonomy" id="271157"/>
    <lineage>
        <taxon>Bacteria</taxon>
        <taxon>Pseudomonadati</taxon>
        <taxon>Bacteroidota</taxon>
        <taxon>Flavobacteriia</taxon>
        <taxon>Flavobacteriales</taxon>
        <taxon>Flavobacteriaceae</taxon>
        <taxon>Flavobacterium</taxon>
    </lineage>
</organism>
<name>A0A1M5H0Z6_9FLAO</name>
<sequence>MEGIWILLPGSNILFSKMTRLFSLFLLVYAMQVSAQDLPRDQLSGKVVADFTGLDTVYILNERTKAVSTANMMGYFNILAKEYDILVFSGFQIIETKIIVTKKDLEQQNLVVQLKQEINQLDEVIVNGGINAVSLGIIPKGQKSYTAAERKLYTATDLNASANVGTMMGGSASLDPLMNWISGRTKMLKKDLEVEKKEGYLKKIENIFPLEYITTKLQIPVIYVKGFKYFIVENKEFIKILESNNTALATFFIGDLAIQYREIIASEN</sequence>
<proteinExistence type="predicted"/>
<reference evidence="2" key="1">
    <citation type="submission" date="2016-11" db="EMBL/GenBank/DDBJ databases">
        <authorList>
            <person name="Varghese N."/>
            <person name="Submissions S."/>
        </authorList>
    </citation>
    <scope>NUCLEOTIDE SEQUENCE [LARGE SCALE GENOMIC DNA]</scope>
    <source>
        <strain evidence="2">DSM 19741</strain>
    </source>
</reference>
<gene>
    <name evidence="1" type="ORF">SAMN05444396_104296</name>
</gene>
<dbReference type="EMBL" id="FQWE01000004">
    <property type="protein sequence ID" value="SHG09701.1"/>
    <property type="molecule type" value="Genomic_DNA"/>
</dbReference>
<dbReference type="AlphaFoldDB" id="A0A1M5H0Z6"/>
<dbReference type="Proteomes" id="UP000184036">
    <property type="component" value="Unassembled WGS sequence"/>
</dbReference>
<evidence type="ECO:0008006" key="3">
    <source>
        <dbReference type="Google" id="ProtNLM"/>
    </source>
</evidence>
<protein>
    <recommendedName>
        <fullName evidence="3">CarboxypepD_reg-like domain-containing protein</fullName>
    </recommendedName>
</protein>